<dbReference type="HOGENOM" id="CLU_183980_0_0_1"/>
<dbReference type="InterPro" id="IPR021109">
    <property type="entry name" value="Peptidase_aspartic_dom_sf"/>
</dbReference>
<evidence type="ECO:0000313" key="2">
    <source>
        <dbReference type="Proteomes" id="UP000001292"/>
    </source>
</evidence>
<evidence type="ECO:0000313" key="1">
    <source>
        <dbReference type="EMBL" id="EDW44982.1"/>
    </source>
</evidence>
<reference evidence="1 2" key="1">
    <citation type="journal article" date="2007" name="Nature">
        <title>Evolution of genes and genomes on the Drosophila phylogeny.</title>
        <authorList>
            <consortium name="Drosophila 12 Genomes Consortium"/>
            <person name="Clark A.G."/>
            <person name="Eisen M.B."/>
            <person name="Smith D.R."/>
            <person name="Bergman C.M."/>
            <person name="Oliver B."/>
            <person name="Markow T.A."/>
            <person name="Kaufman T.C."/>
            <person name="Kellis M."/>
            <person name="Gelbart W."/>
            <person name="Iyer V.N."/>
            <person name="Pollard D.A."/>
            <person name="Sackton T.B."/>
            <person name="Larracuente A.M."/>
            <person name="Singh N.D."/>
            <person name="Abad J.P."/>
            <person name="Abt D.N."/>
            <person name="Adryan B."/>
            <person name="Aguade M."/>
            <person name="Akashi H."/>
            <person name="Anderson W.W."/>
            <person name="Aquadro C.F."/>
            <person name="Ardell D.H."/>
            <person name="Arguello R."/>
            <person name="Artieri C.G."/>
            <person name="Barbash D.A."/>
            <person name="Barker D."/>
            <person name="Barsanti P."/>
            <person name="Batterham P."/>
            <person name="Batzoglou S."/>
            <person name="Begun D."/>
            <person name="Bhutkar A."/>
            <person name="Blanco E."/>
            <person name="Bosak S.A."/>
            <person name="Bradley R.K."/>
            <person name="Brand A.D."/>
            <person name="Brent M.R."/>
            <person name="Brooks A.N."/>
            <person name="Brown R.H."/>
            <person name="Butlin R.K."/>
            <person name="Caggese C."/>
            <person name="Calvi B.R."/>
            <person name="Bernardo de Carvalho A."/>
            <person name="Caspi A."/>
            <person name="Castrezana S."/>
            <person name="Celniker S.E."/>
            <person name="Chang J.L."/>
            <person name="Chapple C."/>
            <person name="Chatterji S."/>
            <person name="Chinwalla A."/>
            <person name="Civetta A."/>
            <person name="Clifton S.W."/>
            <person name="Comeron J.M."/>
            <person name="Costello J.C."/>
            <person name="Coyne J.A."/>
            <person name="Daub J."/>
            <person name="David R.G."/>
            <person name="Delcher A.L."/>
            <person name="Delehaunty K."/>
            <person name="Do C.B."/>
            <person name="Ebling H."/>
            <person name="Edwards K."/>
            <person name="Eickbush T."/>
            <person name="Evans J.D."/>
            <person name="Filipski A."/>
            <person name="Findeiss S."/>
            <person name="Freyhult E."/>
            <person name="Fulton L."/>
            <person name="Fulton R."/>
            <person name="Garcia A.C."/>
            <person name="Gardiner A."/>
            <person name="Garfield D.A."/>
            <person name="Garvin B.E."/>
            <person name="Gibson G."/>
            <person name="Gilbert D."/>
            <person name="Gnerre S."/>
            <person name="Godfrey J."/>
            <person name="Good R."/>
            <person name="Gotea V."/>
            <person name="Gravely B."/>
            <person name="Greenberg A.J."/>
            <person name="Griffiths-Jones S."/>
            <person name="Gross S."/>
            <person name="Guigo R."/>
            <person name="Gustafson E.A."/>
            <person name="Haerty W."/>
            <person name="Hahn M.W."/>
            <person name="Halligan D.L."/>
            <person name="Halpern A.L."/>
            <person name="Halter G.M."/>
            <person name="Han M.V."/>
            <person name="Heger A."/>
            <person name="Hillier L."/>
            <person name="Hinrichs A.S."/>
            <person name="Holmes I."/>
            <person name="Hoskins R.A."/>
            <person name="Hubisz M.J."/>
            <person name="Hultmark D."/>
            <person name="Huntley M.A."/>
            <person name="Jaffe D.B."/>
            <person name="Jagadeeshan S."/>
            <person name="Jeck W.R."/>
            <person name="Johnson J."/>
            <person name="Jones C.D."/>
            <person name="Jordan W.C."/>
            <person name="Karpen G.H."/>
            <person name="Kataoka E."/>
            <person name="Keightley P.D."/>
            <person name="Kheradpour P."/>
            <person name="Kirkness E.F."/>
            <person name="Koerich L.B."/>
            <person name="Kristiansen K."/>
            <person name="Kudrna D."/>
            <person name="Kulathinal R.J."/>
            <person name="Kumar S."/>
            <person name="Kwok R."/>
            <person name="Lander E."/>
            <person name="Langley C.H."/>
            <person name="Lapoint R."/>
            <person name="Lazzaro B.P."/>
            <person name="Lee S.J."/>
            <person name="Levesque L."/>
            <person name="Li R."/>
            <person name="Lin C.F."/>
            <person name="Lin M.F."/>
            <person name="Lindblad-Toh K."/>
            <person name="Llopart A."/>
            <person name="Long M."/>
            <person name="Low L."/>
            <person name="Lozovsky E."/>
            <person name="Lu J."/>
            <person name="Luo M."/>
            <person name="Machado C.A."/>
            <person name="Makalowski W."/>
            <person name="Marzo M."/>
            <person name="Matsuda M."/>
            <person name="Matzkin L."/>
            <person name="McAllister B."/>
            <person name="McBride C.S."/>
            <person name="McKernan B."/>
            <person name="McKernan K."/>
            <person name="Mendez-Lago M."/>
            <person name="Minx P."/>
            <person name="Mollenhauer M.U."/>
            <person name="Montooth K."/>
            <person name="Mount S.M."/>
            <person name="Mu X."/>
            <person name="Myers E."/>
            <person name="Negre B."/>
            <person name="Newfeld S."/>
            <person name="Nielsen R."/>
            <person name="Noor M.A."/>
            <person name="O'Grady P."/>
            <person name="Pachter L."/>
            <person name="Papaceit M."/>
            <person name="Parisi M.J."/>
            <person name="Parisi M."/>
            <person name="Parts L."/>
            <person name="Pedersen J.S."/>
            <person name="Pesole G."/>
            <person name="Phillippy A.M."/>
            <person name="Ponting C.P."/>
            <person name="Pop M."/>
            <person name="Porcelli D."/>
            <person name="Powell J.R."/>
            <person name="Prohaska S."/>
            <person name="Pruitt K."/>
            <person name="Puig M."/>
            <person name="Quesneville H."/>
            <person name="Ram K.R."/>
            <person name="Rand D."/>
            <person name="Rasmussen M.D."/>
            <person name="Reed L.K."/>
            <person name="Reenan R."/>
            <person name="Reily A."/>
            <person name="Remington K.A."/>
            <person name="Rieger T.T."/>
            <person name="Ritchie M.G."/>
            <person name="Robin C."/>
            <person name="Rogers Y.H."/>
            <person name="Rohde C."/>
            <person name="Rozas J."/>
            <person name="Rubenfield M.J."/>
            <person name="Ruiz A."/>
            <person name="Russo S."/>
            <person name="Salzberg S.L."/>
            <person name="Sanchez-Gracia A."/>
            <person name="Saranga D.J."/>
            <person name="Sato H."/>
            <person name="Schaeffer S.W."/>
            <person name="Schatz M.C."/>
            <person name="Schlenke T."/>
            <person name="Schwartz R."/>
            <person name="Segarra C."/>
            <person name="Singh R.S."/>
            <person name="Sirot L."/>
            <person name="Sirota M."/>
            <person name="Sisneros N.B."/>
            <person name="Smith C.D."/>
            <person name="Smith T.F."/>
            <person name="Spieth J."/>
            <person name="Stage D.E."/>
            <person name="Stark A."/>
            <person name="Stephan W."/>
            <person name="Strausberg R.L."/>
            <person name="Strempel S."/>
            <person name="Sturgill D."/>
            <person name="Sutton G."/>
            <person name="Sutton G.G."/>
            <person name="Tao W."/>
            <person name="Teichmann S."/>
            <person name="Tobari Y.N."/>
            <person name="Tomimura Y."/>
            <person name="Tsolas J.M."/>
            <person name="Valente V.L."/>
            <person name="Venter E."/>
            <person name="Venter J.C."/>
            <person name="Vicario S."/>
            <person name="Vieira F.G."/>
            <person name="Vilella A.J."/>
            <person name="Villasante A."/>
            <person name="Walenz B."/>
            <person name="Wang J."/>
            <person name="Wasserman M."/>
            <person name="Watts T."/>
            <person name="Wilson D."/>
            <person name="Wilson R.K."/>
            <person name="Wing R.A."/>
            <person name="Wolfner M.F."/>
            <person name="Wong A."/>
            <person name="Wong G.K."/>
            <person name="Wu C.I."/>
            <person name="Wu G."/>
            <person name="Yamamoto D."/>
            <person name="Yang H.P."/>
            <person name="Yang S.P."/>
            <person name="Yorke J.A."/>
            <person name="Yoshida K."/>
            <person name="Zdobnov E."/>
            <person name="Zhang P."/>
            <person name="Zhang Y."/>
            <person name="Zimin A.V."/>
            <person name="Baldwin J."/>
            <person name="Abdouelleil A."/>
            <person name="Abdulkadir J."/>
            <person name="Abebe A."/>
            <person name="Abera B."/>
            <person name="Abreu J."/>
            <person name="Acer S.C."/>
            <person name="Aftuck L."/>
            <person name="Alexander A."/>
            <person name="An P."/>
            <person name="Anderson E."/>
            <person name="Anderson S."/>
            <person name="Arachi H."/>
            <person name="Azer M."/>
            <person name="Bachantsang P."/>
            <person name="Barry A."/>
            <person name="Bayul T."/>
            <person name="Berlin A."/>
            <person name="Bessette D."/>
            <person name="Bloom T."/>
            <person name="Blye J."/>
            <person name="Boguslavskiy L."/>
            <person name="Bonnet C."/>
            <person name="Boukhgalter B."/>
            <person name="Bourzgui I."/>
            <person name="Brown A."/>
            <person name="Cahill P."/>
            <person name="Channer S."/>
            <person name="Cheshatsang Y."/>
            <person name="Chuda L."/>
            <person name="Citroen M."/>
            <person name="Collymore A."/>
            <person name="Cooke P."/>
            <person name="Costello M."/>
            <person name="D'Aco K."/>
            <person name="Daza R."/>
            <person name="De Haan G."/>
            <person name="DeGray S."/>
            <person name="DeMaso C."/>
            <person name="Dhargay N."/>
            <person name="Dooley K."/>
            <person name="Dooley E."/>
            <person name="Doricent M."/>
            <person name="Dorje P."/>
            <person name="Dorjee K."/>
            <person name="Dupes A."/>
            <person name="Elong R."/>
            <person name="Falk J."/>
            <person name="Farina A."/>
            <person name="Faro S."/>
            <person name="Ferguson D."/>
            <person name="Fisher S."/>
            <person name="Foley C.D."/>
            <person name="Franke A."/>
            <person name="Friedrich D."/>
            <person name="Gadbois L."/>
            <person name="Gearin G."/>
            <person name="Gearin C.R."/>
            <person name="Giannoukos G."/>
            <person name="Goode T."/>
            <person name="Graham J."/>
            <person name="Grandbois E."/>
            <person name="Grewal S."/>
            <person name="Gyaltsen K."/>
            <person name="Hafez N."/>
            <person name="Hagos B."/>
            <person name="Hall J."/>
            <person name="Henson C."/>
            <person name="Hollinger A."/>
            <person name="Honan T."/>
            <person name="Huard M.D."/>
            <person name="Hughes L."/>
            <person name="Hurhula B."/>
            <person name="Husby M.E."/>
            <person name="Kamat A."/>
            <person name="Kanga B."/>
            <person name="Kashin S."/>
            <person name="Khazanovich D."/>
            <person name="Kisner P."/>
            <person name="Lance K."/>
            <person name="Lara M."/>
            <person name="Lee W."/>
            <person name="Lennon N."/>
            <person name="Letendre F."/>
            <person name="LeVine R."/>
            <person name="Lipovsky A."/>
            <person name="Liu X."/>
            <person name="Liu J."/>
            <person name="Liu S."/>
            <person name="Lokyitsang T."/>
            <person name="Lokyitsang Y."/>
            <person name="Lubonja R."/>
            <person name="Lui A."/>
            <person name="MacDonald P."/>
            <person name="Magnisalis V."/>
            <person name="Maru K."/>
            <person name="Matthews C."/>
            <person name="McCusker W."/>
            <person name="McDonough S."/>
            <person name="Mehta T."/>
            <person name="Meldrim J."/>
            <person name="Meneus L."/>
            <person name="Mihai O."/>
            <person name="Mihalev A."/>
            <person name="Mihova T."/>
            <person name="Mittelman R."/>
            <person name="Mlenga V."/>
            <person name="Montmayeur A."/>
            <person name="Mulrain L."/>
            <person name="Navidi A."/>
            <person name="Naylor J."/>
            <person name="Negash T."/>
            <person name="Nguyen T."/>
            <person name="Nguyen N."/>
            <person name="Nicol R."/>
            <person name="Norbu C."/>
            <person name="Norbu N."/>
            <person name="Novod N."/>
            <person name="O'Neill B."/>
            <person name="Osman S."/>
            <person name="Markiewicz E."/>
            <person name="Oyono O.L."/>
            <person name="Patti C."/>
            <person name="Phunkhang P."/>
            <person name="Pierre F."/>
            <person name="Priest M."/>
            <person name="Raghuraman S."/>
            <person name="Rege F."/>
            <person name="Reyes R."/>
            <person name="Rise C."/>
            <person name="Rogov P."/>
            <person name="Ross K."/>
            <person name="Ryan E."/>
            <person name="Settipalli S."/>
            <person name="Shea T."/>
            <person name="Sherpa N."/>
            <person name="Shi L."/>
            <person name="Shih D."/>
            <person name="Sparrow T."/>
            <person name="Spaulding J."/>
            <person name="Stalker J."/>
            <person name="Stange-Thomann N."/>
            <person name="Stavropoulos S."/>
            <person name="Stone C."/>
            <person name="Strader C."/>
            <person name="Tesfaye S."/>
            <person name="Thomson T."/>
            <person name="Thoulutsang Y."/>
            <person name="Thoulutsang D."/>
            <person name="Topham K."/>
            <person name="Topping I."/>
            <person name="Tsamla T."/>
            <person name="Vassiliev H."/>
            <person name="Vo A."/>
            <person name="Wangchuk T."/>
            <person name="Wangdi T."/>
            <person name="Weiand M."/>
            <person name="Wilkinson J."/>
            <person name="Wilson A."/>
            <person name="Yadav S."/>
            <person name="Young G."/>
            <person name="Yu Q."/>
            <person name="Zembek L."/>
            <person name="Zhong D."/>
            <person name="Zimmer A."/>
            <person name="Zwirko Z."/>
            <person name="Jaffe D.B."/>
            <person name="Alvarez P."/>
            <person name="Brockman W."/>
            <person name="Butler J."/>
            <person name="Chin C."/>
            <person name="Gnerre S."/>
            <person name="Grabherr M."/>
            <person name="Kleber M."/>
            <person name="Mauceli E."/>
            <person name="MacCallum I."/>
        </authorList>
    </citation>
    <scope>NUCLEOTIDE SEQUENCE [LARGE SCALE GENOMIC DNA]</scope>
    <source>
        <strain evidence="2">Rob3c / Tucson 14021-0248.25</strain>
    </source>
</reference>
<dbReference type="EMBL" id="CH480952">
    <property type="protein sequence ID" value="EDW44982.1"/>
    <property type="molecule type" value="Genomic_DNA"/>
</dbReference>
<dbReference type="Gene3D" id="2.40.70.10">
    <property type="entry name" value="Acid Proteases"/>
    <property type="match status" value="1"/>
</dbReference>
<dbReference type="PhylomeDB" id="B4IMA0"/>
<dbReference type="Proteomes" id="UP000001292">
    <property type="component" value="Unassembled WGS sequence"/>
</dbReference>
<organism evidence="2">
    <name type="scientific">Drosophila sechellia</name>
    <name type="common">Fruit fly</name>
    <dbReference type="NCBI Taxonomy" id="7238"/>
    <lineage>
        <taxon>Eukaryota</taxon>
        <taxon>Metazoa</taxon>
        <taxon>Ecdysozoa</taxon>
        <taxon>Arthropoda</taxon>
        <taxon>Hexapoda</taxon>
        <taxon>Insecta</taxon>
        <taxon>Pterygota</taxon>
        <taxon>Neoptera</taxon>
        <taxon>Endopterygota</taxon>
        <taxon>Diptera</taxon>
        <taxon>Brachycera</taxon>
        <taxon>Muscomorpha</taxon>
        <taxon>Ephydroidea</taxon>
        <taxon>Drosophilidae</taxon>
        <taxon>Drosophila</taxon>
        <taxon>Sophophora</taxon>
    </lineage>
</organism>
<protein>
    <submittedName>
        <fullName evidence="1">GM19689</fullName>
    </submittedName>
</protein>
<dbReference type="CDD" id="cd00303">
    <property type="entry name" value="retropepsin_like"/>
    <property type="match status" value="1"/>
</dbReference>
<keyword evidence="2" id="KW-1185">Reference proteome</keyword>
<sequence>MVNLNAEERQLSATVLIDGVEIKATVDSRATASFISEELEDRLQVAGEVLRYKEVTSLIEVNIGLGKRTVRMQLLILHNIIDALVLGWDFLTRVGA</sequence>
<gene>
    <name evidence="1" type="primary">Dsec\GM19689</name>
    <name evidence="1" type="ORF">Dsec_GM19689</name>
</gene>
<dbReference type="OMA" id="MPAMLEH"/>
<proteinExistence type="predicted"/>
<dbReference type="AlphaFoldDB" id="B4IMA0"/>
<dbReference type="SUPFAM" id="SSF50630">
    <property type="entry name" value="Acid proteases"/>
    <property type="match status" value="1"/>
</dbReference>
<name>B4IMA0_DROSE</name>
<accession>B4IMA0</accession>